<feature type="compositionally biased region" description="Acidic residues" evidence="5">
    <location>
        <begin position="2096"/>
        <end position="2112"/>
    </location>
</feature>
<reference evidence="7" key="1">
    <citation type="submission" date="2013-10" db="EMBL/GenBank/DDBJ databases">
        <title>Genomic analysis of the causative agents of coccidiosis in chickens.</title>
        <authorList>
            <person name="Reid A.J."/>
            <person name="Blake D."/>
            <person name="Billington K."/>
            <person name="Browne H."/>
            <person name="Dunn M."/>
            <person name="Hung S."/>
            <person name="Kawahara F."/>
            <person name="Miranda-Saavedra D."/>
            <person name="Mourier T."/>
            <person name="Nagra H."/>
            <person name="Otto T.D."/>
            <person name="Rawlings N."/>
            <person name="Sanchez A."/>
            <person name="Sanders M."/>
            <person name="Subramaniam C."/>
            <person name="Tay Y."/>
            <person name="Dear P."/>
            <person name="Doerig C."/>
            <person name="Gruber A."/>
            <person name="Parkinson J."/>
            <person name="Shirley M."/>
            <person name="Wan K.L."/>
            <person name="Berriman M."/>
            <person name="Tomley F."/>
            <person name="Pain A."/>
        </authorList>
    </citation>
    <scope>NUCLEOTIDE SEQUENCE [LARGE SCALE GENOMIC DNA]</scope>
    <source>
        <strain evidence="7">Houghton</strain>
    </source>
</reference>
<evidence type="ECO:0000256" key="1">
    <source>
        <dbReference type="ARBA" id="ARBA00004123"/>
    </source>
</evidence>
<proteinExistence type="predicted"/>
<feature type="region of interest" description="Disordered" evidence="5">
    <location>
        <begin position="805"/>
        <end position="825"/>
    </location>
</feature>
<feature type="compositionally biased region" description="Low complexity" evidence="5">
    <location>
        <begin position="727"/>
        <end position="747"/>
    </location>
</feature>
<name>U6N5U0_9EIME</name>
<feature type="region of interest" description="Disordered" evidence="5">
    <location>
        <begin position="117"/>
        <end position="141"/>
    </location>
</feature>
<dbReference type="PROSITE" id="PS50014">
    <property type="entry name" value="BROMODOMAIN_2"/>
    <property type="match status" value="1"/>
</dbReference>
<dbReference type="InterPro" id="IPR001487">
    <property type="entry name" value="Bromodomain"/>
</dbReference>
<dbReference type="PANTHER" id="PTHR13900:SF0">
    <property type="entry name" value="TRANSCRIPTION INITIATION FACTOR TFIID SUBUNIT 1"/>
    <property type="match status" value="1"/>
</dbReference>
<feature type="region of interest" description="Disordered" evidence="5">
    <location>
        <begin position="1800"/>
        <end position="1832"/>
    </location>
</feature>
<feature type="region of interest" description="Disordered" evidence="5">
    <location>
        <begin position="2067"/>
        <end position="2146"/>
    </location>
</feature>
<gene>
    <name evidence="7" type="ORF">ENH_00066960</name>
</gene>
<feature type="compositionally biased region" description="Acidic residues" evidence="5">
    <location>
        <begin position="2075"/>
        <end position="2084"/>
    </location>
</feature>
<dbReference type="VEuPathDB" id="ToxoDB:ENH_00066960"/>
<evidence type="ECO:0000313" key="7">
    <source>
        <dbReference type="EMBL" id="CDJ69285.1"/>
    </source>
</evidence>
<dbReference type="GO" id="GO:0004402">
    <property type="term" value="F:histone acetyltransferase activity"/>
    <property type="evidence" value="ECO:0007669"/>
    <property type="project" value="InterPro"/>
</dbReference>
<dbReference type="RefSeq" id="XP_013437752.1">
    <property type="nucleotide sequence ID" value="XM_013582298.1"/>
</dbReference>
<evidence type="ECO:0000256" key="2">
    <source>
        <dbReference type="ARBA" id="ARBA00023117"/>
    </source>
</evidence>
<dbReference type="OrthoDB" id="21449at2759"/>
<dbReference type="InterPro" id="IPR040240">
    <property type="entry name" value="TAF1"/>
</dbReference>
<evidence type="ECO:0000256" key="3">
    <source>
        <dbReference type="ARBA" id="ARBA00023242"/>
    </source>
</evidence>
<dbReference type="GO" id="GO:0005669">
    <property type="term" value="C:transcription factor TFIID complex"/>
    <property type="evidence" value="ECO:0007669"/>
    <property type="project" value="InterPro"/>
</dbReference>
<dbReference type="PRINTS" id="PR00503">
    <property type="entry name" value="BROMODOMAIN"/>
</dbReference>
<keyword evidence="2 4" id="KW-0103">Bromodomain</keyword>
<dbReference type="SUPFAM" id="SSF47370">
    <property type="entry name" value="Bromodomain"/>
    <property type="match status" value="1"/>
</dbReference>
<dbReference type="EMBL" id="HG725693">
    <property type="protein sequence ID" value="CDJ69285.1"/>
    <property type="molecule type" value="Genomic_DNA"/>
</dbReference>
<feature type="compositionally biased region" description="Low complexity" evidence="5">
    <location>
        <begin position="618"/>
        <end position="637"/>
    </location>
</feature>
<feature type="region of interest" description="Disordered" evidence="5">
    <location>
        <begin position="1343"/>
        <end position="1365"/>
    </location>
</feature>
<dbReference type="PANTHER" id="PTHR13900">
    <property type="entry name" value="TRANSCRIPTION INITIATION FACTOR TFIID"/>
    <property type="match status" value="1"/>
</dbReference>
<dbReference type="Proteomes" id="UP000030754">
    <property type="component" value="Unassembled WGS sequence"/>
</dbReference>
<sequence length="2314" mass="248681">MLTQPLRTSGMGAPKAPAADSCSSSSTTSGGGRRGIGPNCSETRYLLEYLYPEECPEAAAVAAAAAATEAAKRSGFTKTEPSPNICRVRTLNQASIWSSSCARYSCVEAAKSTTEASNDAGSSQHVGEVGPSGEGASNSSSKDAIQAAAVLRRHQKQQKQVLLFRGGRCNWTDETPAKFFLSCSPDCQLSVQLPDDCLSVVGSVLPLLFPTVSSLTMSGNSAAAGAAATKATAGPQQWLPQQQQVPIRLLQSNIRVPPGDGSLNSSTNCDDILWMSECSWLLQEQPRSSGRRESDNSSLPFWQLVRGSVIQHQHQQLPPEIVDSMRLLLLLPPHMQRQIPRLLLQLAVCLRALLQQSSAVEAELLLRQQQHSKQQQQPSRSTTSSNSKWLCAAMLMNPEDLFPHNPWQRQRPQSGFTLGSLGIQFCCCLLPGGTKRGKGCGSSSCCCSFCYLDNRPVGYEEAESDTQETPCISTATAAASAVEGESSEATASFAAATADAAAAAAKEAIAAKAGASMSGTSERAADAARIMNAEEQGDTTASTGQPPAVNASALQSAEVGDNEDDWELDNALEDALNSVAADAAAADAAEADARAETAANEVDDVAFFALPDSPEPPAAAAAPAAATPVTPATATEADSAQREAYGNARRRSAGQLQQQGQPSVQHAAGDLDQEFEFDDAEVDDPHASGAAAGRHPEQQPQQHLQSMRSHLGTSGEGPAAAREAMQAVASGGTTASRASSGAAAADEGTEAGTAGAAAATAENAFVQSVLWGELPGSSSFMFAQSFAALAWRESDTATTSMIPGVSAADGEAGQQGKAHDQERRRERAAAAAAAAVAVHAAEEAAASRRDLLTELERSASVAVHHRTGLQHMHQHQQQQQQISLHFGEAQALLHRQQSVRFLLLLLATPPVSRIGVVAPPFSSYAARAQQQQEPQSQVQQLQVADVAHWRGRSFALQDEKSSDRTKEHASFNSSGSIAVIRSDSHSSRLVFQWGSVWAARRQQQRLLQRRQRLLSCFFLDLNDSSAAMAASMELGAEEGEELAGTPLGAAGGGAGLSKGVGTSSGLGSDTAAGVATVAVAESGGAAAGPSRAQLQKMRRRAKQEVLKIDKQRRIELVKQGKSAYELRALAAAEELSREYRMRTPLQEFLLTAAEFGGGRHAELLQQLNVSFDLDFEKRQIHQREQGQTARGGAPLLHVKAALQLYGASPVAGRRARVAMLRFHRPDLRSSFASASNRKRGAAAAERPWVVLPPLSSEVLRRSPEGSNYISVEDYEGAPSSGGGGHPGSGGGGGPHPSFCFYAPKDLSLSDDCPFVLLEHTEQQPVIINNPGMALRITRYVRPLQQQHQQQTAAGSANPSNQQDRIRAEEERLQGSMGTFGGLRLVEQNEKAPSLFGIDVPLEPGEGQAVVDCPLFSALVFPHPQHPQQPLGPEGRFNDPRRGDFLLIRRKVKEGWKSKKLLDERKLQSKAWALRYVNDTGITEMKRVKECIKARFCPPVIEKEVAQLLKQLSPIAPHRLPMLPEASIISIISPETVCSLETAHAAWYRLRAVGIVSLTSPEGLSSACAYVEAEERQQQQAALTARRRLRQLQQQQQQRREALGILSDGAAAAAAAEQKQLQQLLLQLSNSCAGRRYSPLIRFIEELLLSVPWQTTKECKEVLQNKGSAQFLLTGFGDPSCGRGEGVALLKRGSRSRSSNSSNPLAVQQQLRRHAAGGIAGTVDDLRKLGMMELRARLLQYGLSDAVIRTLPRWDQVALVRQYRDGFGAEDGGSKGRGAGVRLPAEEYEAKLSSILRKQQAALRADEPNVTDTDDDMQPVTPQQQPQQQVNAGTVATAAAGTGAAVGSAAAAAAAGQKHGTAGEDVADALFAGCEESDHEQADETELEMRELQVLRDRQEARSQRPMTQEEQLRAEATVRAVPCLRWTRKRRQQVGDTFASDRCILIYGAENIKAFLAWRDQRLAKKRQRQMSAVHSKEALAGKRICRACGRPGHIASNVNCPLYRGPKRLGSTLGEMVGKRKKRRTADSDIDLSVAAELGMEGSLCSSSTRRGRGAAAAASAVAGGAGAYSSDSSEGEGEEEEGFAASGGAAADGDSFDSADGDELYSDNDLELNRHPKSALSRSSRSLSGRRRGNSRRQAAAERAAAAAAAQHPIDALNVSFARVVNLLLQQQTFKPFVSRVDDRVAPGYSTVVKRPMFLRRILSKCRERQYHSLSSFKEDIDLIVSNCFLFNPPGSPSAWLRDRALQLQQLAMQRLADQPEIAEYEAAIAQSSYSVLQHQQSQYQQYPYQRRQQYQQQYQQQQLQGFGMDED</sequence>
<evidence type="ECO:0000256" key="4">
    <source>
        <dbReference type="PROSITE-ProRule" id="PRU00035"/>
    </source>
</evidence>
<feature type="region of interest" description="Disordered" evidence="5">
    <location>
        <begin position="683"/>
        <end position="747"/>
    </location>
</feature>
<feature type="compositionally biased region" description="Gly residues" evidence="5">
    <location>
        <begin position="1279"/>
        <end position="1291"/>
    </location>
</feature>
<dbReference type="SMART" id="SM00297">
    <property type="entry name" value="BROMO"/>
    <property type="match status" value="1"/>
</dbReference>
<dbReference type="Pfam" id="PF12157">
    <property type="entry name" value="DUF3591"/>
    <property type="match status" value="2"/>
</dbReference>
<feature type="domain" description="Bromo" evidence="6">
    <location>
        <begin position="2171"/>
        <end position="2241"/>
    </location>
</feature>
<feature type="region of interest" description="Disordered" evidence="5">
    <location>
        <begin position="1"/>
        <end position="37"/>
    </location>
</feature>
<evidence type="ECO:0000259" key="6">
    <source>
        <dbReference type="PROSITE" id="PS50014"/>
    </source>
</evidence>
<keyword evidence="8" id="KW-1185">Reference proteome</keyword>
<dbReference type="InterPro" id="IPR036427">
    <property type="entry name" value="Bromodomain-like_sf"/>
</dbReference>
<feature type="compositionally biased region" description="Polar residues" evidence="5">
    <location>
        <begin position="698"/>
        <end position="712"/>
    </location>
</feature>
<organism evidence="7 8">
    <name type="scientific">Eimeria necatrix</name>
    <dbReference type="NCBI Taxonomy" id="51315"/>
    <lineage>
        <taxon>Eukaryota</taxon>
        <taxon>Sar</taxon>
        <taxon>Alveolata</taxon>
        <taxon>Apicomplexa</taxon>
        <taxon>Conoidasida</taxon>
        <taxon>Coccidia</taxon>
        <taxon>Eucoccidiorida</taxon>
        <taxon>Eimeriorina</taxon>
        <taxon>Eimeriidae</taxon>
        <taxon>Eimeria</taxon>
    </lineage>
</organism>
<feature type="region of interest" description="Disordered" evidence="5">
    <location>
        <begin position="609"/>
        <end position="666"/>
    </location>
</feature>
<feature type="compositionally biased region" description="Low complexity" evidence="5">
    <location>
        <begin position="1817"/>
        <end position="1832"/>
    </location>
</feature>
<dbReference type="Pfam" id="PF00439">
    <property type="entry name" value="Bromodomain"/>
    <property type="match status" value="1"/>
</dbReference>
<dbReference type="GO" id="GO:0051123">
    <property type="term" value="P:RNA polymerase II preinitiation complex assembly"/>
    <property type="evidence" value="ECO:0007669"/>
    <property type="project" value="TreeGrafter"/>
</dbReference>
<dbReference type="CDD" id="cd04369">
    <property type="entry name" value="Bromodomain"/>
    <property type="match status" value="1"/>
</dbReference>
<feature type="compositionally biased region" description="Polar residues" evidence="5">
    <location>
        <begin position="1351"/>
        <end position="1362"/>
    </location>
</feature>
<feature type="compositionally biased region" description="Low complexity" evidence="5">
    <location>
        <begin position="2085"/>
        <end position="2095"/>
    </location>
</feature>
<dbReference type="GeneID" id="25476830"/>
<protein>
    <submittedName>
        <fullName evidence="7">Bromodomain-containing protein, putative</fullName>
    </submittedName>
</protein>
<evidence type="ECO:0000256" key="5">
    <source>
        <dbReference type="SAM" id="MobiDB-lite"/>
    </source>
</evidence>
<feature type="region of interest" description="Disordered" evidence="5">
    <location>
        <begin position="1269"/>
        <end position="1291"/>
    </location>
</feature>
<evidence type="ECO:0000313" key="8">
    <source>
        <dbReference type="Proteomes" id="UP000030754"/>
    </source>
</evidence>
<accession>U6N5U0</accession>
<comment type="subcellular location">
    <subcellularLocation>
        <location evidence="1">Nucleus</location>
    </subcellularLocation>
</comment>
<dbReference type="Gene3D" id="1.20.920.10">
    <property type="entry name" value="Bromodomain-like"/>
    <property type="match status" value="1"/>
</dbReference>
<feature type="compositionally biased region" description="Low complexity" evidence="5">
    <location>
        <begin position="2120"/>
        <end position="2129"/>
    </location>
</feature>
<dbReference type="InterPro" id="IPR022591">
    <property type="entry name" value="TAF1_HAT_dom"/>
</dbReference>
<keyword evidence="3" id="KW-0539">Nucleus</keyword>
<reference evidence="7" key="2">
    <citation type="submission" date="2013-10" db="EMBL/GenBank/DDBJ databases">
        <authorList>
            <person name="Aslett M."/>
        </authorList>
    </citation>
    <scope>NUCLEOTIDE SEQUENCE [LARGE SCALE GENOMIC DNA]</scope>
    <source>
        <strain evidence="7">Houghton</strain>
    </source>
</reference>
<dbReference type="GO" id="GO:0017025">
    <property type="term" value="F:TBP-class protein binding"/>
    <property type="evidence" value="ECO:0007669"/>
    <property type="project" value="InterPro"/>
</dbReference>
<dbReference type="GO" id="GO:0016251">
    <property type="term" value="F:RNA polymerase II general transcription initiation factor activity"/>
    <property type="evidence" value="ECO:0007669"/>
    <property type="project" value="InterPro"/>
</dbReference>